<dbReference type="SUPFAM" id="SSF100950">
    <property type="entry name" value="NagB/RpiA/CoA transferase-like"/>
    <property type="match status" value="1"/>
</dbReference>
<feature type="binding site" evidence="2">
    <location>
        <position position="89"/>
    </location>
    <ligand>
        <name>substrate</name>
    </ligand>
</feature>
<feature type="site" description="Transition state stabilizer" evidence="2">
    <location>
        <position position="155"/>
    </location>
</feature>
<evidence type="ECO:0000313" key="4">
    <source>
        <dbReference type="Proteomes" id="UP000236173"/>
    </source>
</evidence>
<keyword evidence="2" id="KW-0028">Amino-acid biosynthesis</keyword>
<dbReference type="NCBIfam" id="TIGR00524">
    <property type="entry name" value="eIF-2B_rel"/>
    <property type="match status" value="1"/>
</dbReference>
<dbReference type="FunFam" id="1.20.120.420:FF:000003">
    <property type="entry name" value="Methylthioribose-1-phosphate isomerase"/>
    <property type="match status" value="1"/>
</dbReference>
<dbReference type="FunFam" id="3.40.50.10470:FF:000006">
    <property type="entry name" value="Methylthioribose-1-phosphate isomerase"/>
    <property type="match status" value="1"/>
</dbReference>
<comment type="pathway">
    <text evidence="2">Amino-acid biosynthesis; L-methionine biosynthesis via salvage pathway; L-methionine from S-methyl-5-thio-alpha-D-ribose 1-phosphate: step 1/6.</text>
</comment>
<dbReference type="NCBIfam" id="NF004326">
    <property type="entry name" value="PRK05720.1"/>
    <property type="match status" value="1"/>
</dbReference>
<dbReference type="InterPro" id="IPR037171">
    <property type="entry name" value="NagB/RpiA_transferase-like"/>
</dbReference>
<protein>
    <recommendedName>
        <fullName evidence="2">Methylthioribose-1-phosphate isomerase</fullName>
        <shortName evidence="2">M1Pi</shortName>
        <shortName evidence="2">MTR-1-P isomerase</shortName>
        <ecNumber evidence="2">5.3.1.23</ecNumber>
    </recommendedName>
    <alternativeName>
        <fullName evidence="2">S-methyl-5-thioribose-1-phosphate isomerase</fullName>
    </alternativeName>
</protein>
<keyword evidence="1 2" id="KW-0413">Isomerase</keyword>
<sequence>MPEVCALDWTGDCLRLLDQRRLPQEVVWVECRTPEEVADAIRAMVVRGAPAIGVAAAFGMVLAAQRALEHSLALPTVLDHAYQVLAAARPTAVNLFWALDRMRRVATDFSDKMSVVAALEREALRIFREDYEANRRMGEHGATLLPDGARVLTHCNTGSLATAGWGTALGVIRTGYRQGKVALVWVDETRPFLQGARLTMWELQQEGIPAKLIVDGAAAWVMRQGWVDAVLVGADRIARNGDVANKIGTYMLAVLARRHGIPFYVVAPTSTIDLKTPDGSAVPIEERHPDEVRQWSGVPVAPEGADVFNPAFDVTPAELVTAVITEKGVVRPPYEPNLAQLLQAAVVPAR</sequence>
<dbReference type="AlphaFoldDB" id="A0A2H5XBY0"/>
<accession>A0A2H5XBY0</accession>
<dbReference type="GO" id="GO:0019509">
    <property type="term" value="P:L-methionine salvage from methylthioadenosine"/>
    <property type="evidence" value="ECO:0007669"/>
    <property type="project" value="UniProtKB-UniRule"/>
</dbReference>
<name>A0A2H5XBY0_9BACT</name>
<proteinExistence type="inferred from homology"/>
<dbReference type="PANTHER" id="PTHR43475">
    <property type="entry name" value="METHYLTHIORIBOSE-1-PHOSPHATE ISOMERASE"/>
    <property type="match status" value="1"/>
</dbReference>
<evidence type="ECO:0000256" key="1">
    <source>
        <dbReference type="ARBA" id="ARBA00023235"/>
    </source>
</evidence>
<comment type="catalytic activity">
    <reaction evidence="2">
        <text>5-(methylsulfanyl)-alpha-D-ribose 1-phosphate = 5-(methylsulfanyl)-D-ribulose 1-phosphate</text>
        <dbReference type="Rhea" id="RHEA:19989"/>
        <dbReference type="ChEBI" id="CHEBI:58533"/>
        <dbReference type="ChEBI" id="CHEBI:58548"/>
        <dbReference type="EC" id="5.3.1.23"/>
    </reaction>
</comment>
<dbReference type="InterPro" id="IPR011559">
    <property type="entry name" value="Initiation_fac_2B_a/b/d"/>
</dbReference>
<dbReference type="EC" id="5.3.1.23" evidence="2"/>
<dbReference type="HAMAP" id="MF_01678">
    <property type="entry name" value="Salvage_MtnA"/>
    <property type="match status" value="1"/>
</dbReference>
<dbReference type="EMBL" id="BEHT01000013">
    <property type="protein sequence ID" value="GBC98664.1"/>
    <property type="molecule type" value="Genomic_DNA"/>
</dbReference>
<organism evidence="3 4">
    <name type="scientific">Candidatus Fervidibacter japonicus</name>
    <dbReference type="NCBI Taxonomy" id="2035412"/>
    <lineage>
        <taxon>Bacteria</taxon>
        <taxon>Candidatus Fervidibacterota</taxon>
        <taxon>Candidatus Fervidibacter</taxon>
    </lineage>
</organism>
<dbReference type="Gene3D" id="1.20.120.420">
    <property type="entry name" value="translation initiation factor eif-2b, domain 1"/>
    <property type="match status" value="1"/>
</dbReference>
<dbReference type="InterPro" id="IPR005251">
    <property type="entry name" value="IF-M1Pi"/>
</dbReference>
<dbReference type="Proteomes" id="UP000236173">
    <property type="component" value="Unassembled WGS sequence"/>
</dbReference>
<feature type="binding site" evidence="2">
    <location>
        <position position="194"/>
    </location>
    <ligand>
        <name>substrate</name>
    </ligand>
</feature>
<gene>
    <name evidence="3" type="primary">mtnA_1</name>
    <name evidence="2" type="synonym">mtnA</name>
    <name evidence="3" type="ORF">HRbin17_01178</name>
</gene>
<comment type="function">
    <text evidence="2">Catalyzes the interconversion of methylthioribose-1-phosphate (MTR-1-P) into methylthioribulose-1-phosphate (MTRu-1-P).</text>
</comment>
<dbReference type="InterPro" id="IPR042529">
    <property type="entry name" value="IF_2B-like_C"/>
</dbReference>
<evidence type="ECO:0000256" key="2">
    <source>
        <dbReference type="HAMAP-Rule" id="MF_01678"/>
    </source>
</evidence>
<dbReference type="NCBIfam" id="TIGR00512">
    <property type="entry name" value="salvage_mtnA"/>
    <property type="match status" value="1"/>
</dbReference>
<dbReference type="GO" id="GO:0046523">
    <property type="term" value="F:S-methyl-5-thioribose-1-phosphate isomerase activity"/>
    <property type="evidence" value="ECO:0007669"/>
    <property type="project" value="UniProtKB-UniRule"/>
</dbReference>
<dbReference type="Pfam" id="PF01008">
    <property type="entry name" value="IF-2B"/>
    <property type="match status" value="1"/>
</dbReference>
<comment type="caution">
    <text evidence="3">The sequence shown here is derived from an EMBL/GenBank/DDBJ whole genome shotgun (WGS) entry which is preliminary data.</text>
</comment>
<feature type="active site" description="Proton donor" evidence="2">
    <location>
        <position position="235"/>
    </location>
</feature>
<evidence type="ECO:0000313" key="3">
    <source>
        <dbReference type="EMBL" id="GBC98664.1"/>
    </source>
</evidence>
<comment type="similarity">
    <text evidence="2">Belongs to the EIF-2B alpha/beta/delta subunits family. MtnA subfamily.</text>
</comment>
<feature type="binding site" evidence="2">
    <location>
        <begin position="245"/>
        <end position="246"/>
    </location>
    <ligand>
        <name>substrate</name>
    </ligand>
</feature>
<dbReference type="UniPathway" id="UPA00904">
    <property type="reaction ID" value="UER00874"/>
</dbReference>
<dbReference type="Gene3D" id="3.40.50.10470">
    <property type="entry name" value="Translation initiation factor eif-2b, domain 2"/>
    <property type="match status" value="1"/>
</dbReference>
<keyword evidence="2" id="KW-0486">Methionine biosynthesis</keyword>
<reference evidence="4" key="1">
    <citation type="submission" date="2017-09" db="EMBL/GenBank/DDBJ databases">
        <title>Metaegenomics of thermophilic ammonia-oxidizing enrichment culture.</title>
        <authorList>
            <person name="Kato S."/>
            <person name="Suzuki K."/>
        </authorList>
    </citation>
    <scope>NUCLEOTIDE SEQUENCE [LARGE SCALE GENOMIC DNA]</scope>
</reference>
<feature type="binding site" evidence="2">
    <location>
        <begin position="47"/>
        <end position="49"/>
    </location>
    <ligand>
        <name>substrate</name>
    </ligand>
</feature>
<dbReference type="InterPro" id="IPR027363">
    <property type="entry name" value="M1Pi_N"/>
</dbReference>
<dbReference type="PANTHER" id="PTHR43475:SF1">
    <property type="entry name" value="METHYLTHIORIBOSE-1-PHOSPHATE ISOMERASE"/>
    <property type="match status" value="1"/>
</dbReference>
<dbReference type="InterPro" id="IPR000649">
    <property type="entry name" value="IF-2B-related"/>
</dbReference>